<dbReference type="InterPro" id="IPR000821">
    <property type="entry name" value="Ala_racemase"/>
</dbReference>
<dbReference type="Gene3D" id="3.20.20.10">
    <property type="entry name" value="Alanine racemase"/>
    <property type="match status" value="1"/>
</dbReference>
<dbReference type="GO" id="GO:0005829">
    <property type="term" value="C:cytosol"/>
    <property type="evidence" value="ECO:0007669"/>
    <property type="project" value="TreeGrafter"/>
</dbReference>
<dbReference type="FunFam" id="3.20.20.10:FF:000002">
    <property type="entry name" value="Alanine racemase"/>
    <property type="match status" value="1"/>
</dbReference>
<dbReference type="PROSITE" id="PS00395">
    <property type="entry name" value="ALANINE_RACEMASE"/>
    <property type="match status" value="1"/>
</dbReference>
<proteinExistence type="inferred from homology"/>
<dbReference type="AlphaFoldDB" id="A0A381QPH1"/>
<dbReference type="SUPFAM" id="SSF51419">
    <property type="entry name" value="PLP-binding barrel"/>
    <property type="match status" value="1"/>
</dbReference>
<dbReference type="NCBIfam" id="TIGR00492">
    <property type="entry name" value="alr"/>
    <property type="match status" value="1"/>
</dbReference>
<dbReference type="InterPro" id="IPR011079">
    <property type="entry name" value="Ala_racemase_C"/>
</dbReference>
<dbReference type="HAMAP" id="MF_01201">
    <property type="entry name" value="Ala_racemase"/>
    <property type="match status" value="1"/>
</dbReference>
<reference evidence="5" key="1">
    <citation type="submission" date="2018-05" db="EMBL/GenBank/DDBJ databases">
        <authorList>
            <person name="Lanie J.A."/>
            <person name="Ng W.-L."/>
            <person name="Kazmierczak K.M."/>
            <person name="Andrzejewski T.M."/>
            <person name="Davidsen T.M."/>
            <person name="Wayne K.J."/>
            <person name="Tettelin H."/>
            <person name="Glass J.I."/>
            <person name="Rusch D."/>
            <person name="Podicherti R."/>
            <person name="Tsui H.-C.T."/>
            <person name="Winkler M.E."/>
        </authorList>
    </citation>
    <scope>NUCLEOTIDE SEQUENCE</scope>
</reference>
<dbReference type="InterPro" id="IPR029066">
    <property type="entry name" value="PLP-binding_barrel"/>
</dbReference>
<dbReference type="PANTHER" id="PTHR30511:SF0">
    <property type="entry name" value="ALANINE RACEMASE, CATABOLIC-RELATED"/>
    <property type="match status" value="1"/>
</dbReference>
<dbReference type="Gene3D" id="2.40.37.10">
    <property type="entry name" value="Lyase, Ornithine Decarboxylase, Chain A, domain 1"/>
    <property type="match status" value="1"/>
</dbReference>
<organism evidence="5">
    <name type="scientific">marine metagenome</name>
    <dbReference type="NCBI Taxonomy" id="408172"/>
    <lineage>
        <taxon>unclassified sequences</taxon>
        <taxon>metagenomes</taxon>
        <taxon>ecological metagenomes</taxon>
    </lineage>
</organism>
<dbReference type="GO" id="GO:0030632">
    <property type="term" value="P:D-alanine biosynthetic process"/>
    <property type="evidence" value="ECO:0007669"/>
    <property type="project" value="TreeGrafter"/>
</dbReference>
<evidence type="ECO:0000313" key="5">
    <source>
        <dbReference type="EMBL" id="SUZ80854.1"/>
    </source>
</evidence>
<dbReference type="CDD" id="cd00430">
    <property type="entry name" value="PLPDE_III_AR"/>
    <property type="match status" value="1"/>
</dbReference>
<keyword evidence="2" id="KW-0663">Pyridoxal phosphate</keyword>
<evidence type="ECO:0000256" key="3">
    <source>
        <dbReference type="ARBA" id="ARBA00023235"/>
    </source>
</evidence>
<dbReference type="InterPro" id="IPR020622">
    <property type="entry name" value="Ala_racemase_pyridoxalP-BS"/>
</dbReference>
<accession>A0A381QPH1</accession>
<feature type="domain" description="Alanine racemase C-terminal" evidence="4">
    <location>
        <begin position="233"/>
        <end position="359"/>
    </location>
</feature>
<dbReference type="Pfam" id="PF00842">
    <property type="entry name" value="Ala_racemase_C"/>
    <property type="match status" value="1"/>
</dbReference>
<name>A0A381QPH1_9ZZZZ</name>
<feature type="non-terminal residue" evidence="5">
    <location>
        <position position="1"/>
    </location>
</feature>
<comment type="cofactor">
    <cofactor evidence="1">
        <name>pyridoxal 5'-phosphate</name>
        <dbReference type="ChEBI" id="CHEBI:597326"/>
    </cofactor>
</comment>
<dbReference type="InterPro" id="IPR001608">
    <property type="entry name" value="Ala_racemase_N"/>
</dbReference>
<evidence type="ECO:0000259" key="4">
    <source>
        <dbReference type="SMART" id="SM01005"/>
    </source>
</evidence>
<dbReference type="Pfam" id="PF01168">
    <property type="entry name" value="Ala_racemase_N"/>
    <property type="match status" value="1"/>
</dbReference>
<keyword evidence="3" id="KW-0413">Isomerase</keyword>
<dbReference type="GO" id="GO:0030170">
    <property type="term" value="F:pyridoxal phosphate binding"/>
    <property type="evidence" value="ECO:0007669"/>
    <property type="project" value="TreeGrafter"/>
</dbReference>
<gene>
    <name evidence="5" type="ORF">METZ01_LOCUS33708</name>
</gene>
<protein>
    <recommendedName>
        <fullName evidence="4">Alanine racemase C-terminal domain-containing protein</fullName>
    </recommendedName>
</protein>
<dbReference type="GO" id="GO:0008784">
    <property type="term" value="F:alanine racemase activity"/>
    <property type="evidence" value="ECO:0007669"/>
    <property type="project" value="InterPro"/>
</dbReference>
<evidence type="ECO:0000256" key="1">
    <source>
        <dbReference type="ARBA" id="ARBA00001933"/>
    </source>
</evidence>
<dbReference type="SMART" id="SM01005">
    <property type="entry name" value="Ala_racemase_C"/>
    <property type="match status" value="1"/>
</dbReference>
<dbReference type="InterPro" id="IPR009006">
    <property type="entry name" value="Ala_racemase/Decarboxylase_C"/>
</dbReference>
<sequence length="359" mass="37345">VDLDAVAHNVRAFRDLVAPAEVCTVVKADGYGHGAPAVARAALGAGATWLAVALVEEAAELRDSGLAAPILVLSEPRPTEMADVAGLGGVRPTLYTQAGVDAYGSVAGVGSPVHLKVDTGMHRVGVRADEAVAVSERILDSGLELEGVFSHCAVADEPGDPLTTVQVERFEAVLADLATHGIEPPIVHLANTATALTRPEAGHSMVRIGLGAYGVSPGPELADRCRQLGLRQAITVHSRVVHLQNIAAGEGVGYGHRWTSARETRLATVPVGYADGLARAWGMGGAALVGGRRRPLRGVVSMDSLVIEVDEAVAVGDEVVLLGAQGDETIEVAEVSEVVGQIPWEVLSRLGRRPPRLYT</sequence>
<dbReference type="EMBL" id="UINC01001444">
    <property type="protein sequence ID" value="SUZ80854.1"/>
    <property type="molecule type" value="Genomic_DNA"/>
</dbReference>
<dbReference type="PANTHER" id="PTHR30511">
    <property type="entry name" value="ALANINE RACEMASE"/>
    <property type="match status" value="1"/>
</dbReference>
<dbReference type="SUPFAM" id="SSF50621">
    <property type="entry name" value="Alanine racemase C-terminal domain-like"/>
    <property type="match status" value="1"/>
</dbReference>
<evidence type="ECO:0000256" key="2">
    <source>
        <dbReference type="ARBA" id="ARBA00022898"/>
    </source>
</evidence>
<dbReference type="PRINTS" id="PR00992">
    <property type="entry name" value="ALARACEMASE"/>
</dbReference>